<evidence type="ECO:0000256" key="8">
    <source>
        <dbReference type="RuleBase" id="RU000589"/>
    </source>
</evidence>
<feature type="domain" description="Pectinesterase inhibitor" evidence="10">
    <location>
        <begin position="56"/>
        <end position="208"/>
    </location>
</feature>
<keyword evidence="5 8" id="KW-0134">Cell wall</keyword>
<feature type="transmembrane region" description="Helical" evidence="9">
    <location>
        <begin position="12"/>
        <end position="33"/>
    </location>
</feature>
<comment type="catalytic activity">
    <reaction evidence="8">
        <text>[(1-&gt;4)-alpha-D-galacturonosyl methyl ester](n) + n H2O = [(1-&gt;4)-alpha-D-galacturonosyl](n) + n methanol + n H(+)</text>
        <dbReference type="Rhea" id="RHEA:22380"/>
        <dbReference type="Rhea" id="RHEA-COMP:14570"/>
        <dbReference type="Rhea" id="RHEA-COMP:14573"/>
        <dbReference type="ChEBI" id="CHEBI:15377"/>
        <dbReference type="ChEBI" id="CHEBI:15378"/>
        <dbReference type="ChEBI" id="CHEBI:17790"/>
        <dbReference type="ChEBI" id="CHEBI:140522"/>
        <dbReference type="ChEBI" id="CHEBI:140523"/>
        <dbReference type="EC" id="3.1.1.11"/>
    </reaction>
</comment>
<dbReference type="SUPFAM" id="SSF101148">
    <property type="entry name" value="Plant invertase/pectin methylesterase inhibitor"/>
    <property type="match status" value="1"/>
</dbReference>
<keyword evidence="9" id="KW-1133">Transmembrane helix</keyword>
<evidence type="ECO:0000256" key="4">
    <source>
        <dbReference type="ARBA" id="ARBA00007786"/>
    </source>
</evidence>
<evidence type="ECO:0000256" key="1">
    <source>
        <dbReference type="ARBA" id="ARBA00004191"/>
    </source>
</evidence>
<comment type="subcellular location">
    <subcellularLocation>
        <location evidence="1 8">Secreted</location>
        <location evidence="1 8">Cell wall</location>
    </subcellularLocation>
</comment>
<evidence type="ECO:0000259" key="10">
    <source>
        <dbReference type="SMART" id="SM00856"/>
    </source>
</evidence>
<dbReference type="InterPro" id="IPR011050">
    <property type="entry name" value="Pectin_lyase_fold/virulence"/>
</dbReference>
<organism evidence="11 12">
    <name type="scientific">Stylosanthes scabra</name>
    <dbReference type="NCBI Taxonomy" id="79078"/>
    <lineage>
        <taxon>Eukaryota</taxon>
        <taxon>Viridiplantae</taxon>
        <taxon>Streptophyta</taxon>
        <taxon>Embryophyta</taxon>
        <taxon>Tracheophyta</taxon>
        <taxon>Spermatophyta</taxon>
        <taxon>Magnoliopsida</taxon>
        <taxon>eudicotyledons</taxon>
        <taxon>Gunneridae</taxon>
        <taxon>Pentapetalae</taxon>
        <taxon>rosids</taxon>
        <taxon>fabids</taxon>
        <taxon>Fabales</taxon>
        <taxon>Fabaceae</taxon>
        <taxon>Papilionoideae</taxon>
        <taxon>50 kb inversion clade</taxon>
        <taxon>dalbergioids sensu lato</taxon>
        <taxon>Dalbergieae</taxon>
        <taxon>Pterocarpus clade</taxon>
        <taxon>Stylosanthes</taxon>
    </lineage>
</organism>
<keyword evidence="8" id="KW-0964">Secreted</keyword>
<dbReference type="NCBIfam" id="TIGR01614">
    <property type="entry name" value="PME_inhib"/>
    <property type="match status" value="1"/>
</dbReference>
<comment type="caution">
    <text evidence="11">The sequence shown here is derived from an EMBL/GenBank/DDBJ whole genome shotgun (WGS) entry which is preliminary data.</text>
</comment>
<evidence type="ECO:0000256" key="7">
    <source>
        <dbReference type="ARBA" id="ARBA00023085"/>
    </source>
</evidence>
<comment type="similarity">
    <text evidence="3">In the N-terminal section; belongs to the PMEI family.</text>
</comment>
<keyword evidence="7 8" id="KW-0063">Aspartyl esterase</keyword>
<evidence type="ECO:0000256" key="9">
    <source>
        <dbReference type="SAM" id="Phobius"/>
    </source>
</evidence>
<dbReference type="Gene3D" id="1.20.140.40">
    <property type="entry name" value="Invertase/pectin methylesterase inhibitor family protein"/>
    <property type="match status" value="1"/>
</dbReference>
<proteinExistence type="inferred from homology"/>
<keyword evidence="6 8" id="KW-0378">Hydrolase</keyword>
<dbReference type="PROSITE" id="PS00800">
    <property type="entry name" value="PECTINESTERASE_1"/>
    <property type="match status" value="1"/>
</dbReference>
<name>A0ABU6QX60_9FABA</name>
<evidence type="ECO:0000256" key="2">
    <source>
        <dbReference type="ARBA" id="ARBA00005184"/>
    </source>
</evidence>
<accession>A0ABU6QX60</accession>
<evidence type="ECO:0000313" key="12">
    <source>
        <dbReference type="Proteomes" id="UP001341840"/>
    </source>
</evidence>
<dbReference type="SUPFAM" id="SSF51126">
    <property type="entry name" value="Pectin lyase-like"/>
    <property type="match status" value="1"/>
</dbReference>
<comment type="pathway">
    <text evidence="2 8">Glycan metabolism; pectin degradation; 2-dehydro-3-deoxy-D-gluconate from pectin: step 1/5.</text>
</comment>
<dbReference type="EC" id="3.1.1.11" evidence="8"/>
<evidence type="ECO:0000256" key="3">
    <source>
        <dbReference type="ARBA" id="ARBA00006027"/>
    </source>
</evidence>
<dbReference type="Pfam" id="PF04043">
    <property type="entry name" value="PMEI"/>
    <property type="match status" value="1"/>
</dbReference>
<evidence type="ECO:0000256" key="6">
    <source>
        <dbReference type="ARBA" id="ARBA00022801"/>
    </source>
</evidence>
<dbReference type="Pfam" id="PF01095">
    <property type="entry name" value="Pectinesterase"/>
    <property type="match status" value="1"/>
</dbReference>
<dbReference type="PANTHER" id="PTHR31707">
    <property type="entry name" value="PECTINESTERASE"/>
    <property type="match status" value="1"/>
</dbReference>
<sequence length="344" mass="37352">MAEGSGDNKKRLLIISISMVLLVGVIGSVAIGVSSHPTGKSADCVDDHEEDPHVAKYQKNVEMICGSTEYKDTCKDSLSDASNKTSDMKELIKAAFNYTTIEISSHIQNSSLYKELGKDNMTRQALDICKEVLGYAVDDLHKSIEKIDKFELSKINEYAYDIKVWVAGTITHQQTCLTGFENTTTEAGSTMENVLKTSLELSSNALDMINGVSKVLGQFDFSALAGGGGGDGNTHRRLLEEESSNLLKDGMPSWVNEGQRKLIKAGPVGGVGSIVPNAVVAKDGSGQFKTLTDALKLVPKKNKTPFIIYVKAGVYKEYVNVIKKWIGSKNYVDGVQTYNTATFV</sequence>
<dbReference type="Proteomes" id="UP001341840">
    <property type="component" value="Unassembled WGS sequence"/>
</dbReference>
<dbReference type="Gene3D" id="2.160.20.10">
    <property type="entry name" value="Single-stranded right-handed beta-helix, Pectin lyase-like"/>
    <property type="match status" value="1"/>
</dbReference>
<keyword evidence="12" id="KW-1185">Reference proteome</keyword>
<evidence type="ECO:0000313" key="11">
    <source>
        <dbReference type="EMBL" id="MED6116694.1"/>
    </source>
</evidence>
<dbReference type="InterPro" id="IPR006501">
    <property type="entry name" value="Pectinesterase_inhib_dom"/>
</dbReference>
<comment type="function">
    <text evidence="8">Acts in the modification of cell walls via demethylesterification of cell wall pectin.</text>
</comment>
<reference evidence="11 12" key="1">
    <citation type="journal article" date="2023" name="Plants (Basel)">
        <title>Bridging the Gap: Combining Genomics and Transcriptomics Approaches to Understand Stylosanthes scabra, an Orphan Legume from the Brazilian Caatinga.</title>
        <authorList>
            <person name="Ferreira-Neto J.R.C."/>
            <person name="da Silva M.D."/>
            <person name="Binneck E."/>
            <person name="de Melo N.F."/>
            <person name="da Silva R.H."/>
            <person name="de Melo A.L.T.M."/>
            <person name="Pandolfi V."/>
            <person name="Bustamante F.O."/>
            <person name="Brasileiro-Vidal A.C."/>
            <person name="Benko-Iseppon A.M."/>
        </authorList>
    </citation>
    <scope>NUCLEOTIDE SEQUENCE [LARGE SCALE GENOMIC DNA]</scope>
    <source>
        <tissue evidence="11">Leaves</tissue>
    </source>
</reference>
<protein>
    <recommendedName>
        <fullName evidence="8">Pectinesterase</fullName>
        <ecNumber evidence="8">3.1.1.11</ecNumber>
    </recommendedName>
</protein>
<keyword evidence="8" id="KW-0961">Cell wall biogenesis/degradation</keyword>
<dbReference type="InterPro" id="IPR035513">
    <property type="entry name" value="Invertase/methylesterase_inhib"/>
</dbReference>
<evidence type="ECO:0000256" key="5">
    <source>
        <dbReference type="ARBA" id="ARBA00022512"/>
    </source>
</evidence>
<dbReference type="InterPro" id="IPR018040">
    <property type="entry name" value="Pectinesterase_Tyr_AS"/>
</dbReference>
<dbReference type="CDD" id="cd15798">
    <property type="entry name" value="PMEI-like_3"/>
    <property type="match status" value="1"/>
</dbReference>
<keyword evidence="9" id="KW-0812">Transmembrane</keyword>
<comment type="similarity">
    <text evidence="4">In the C-terminal section; belongs to the pectinesterase family.</text>
</comment>
<dbReference type="InterPro" id="IPR000070">
    <property type="entry name" value="Pectinesterase_cat"/>
</dbReference>
<dbReference type="InterPro" id="IPR012334">
    <property type="entry name" value="Pectin_lyas_fold"/>
</dbReference>
<dbReference type="SMART" id="SM00856">
    <property type="entry name" value="PMEI"/>
    <property type="match status" value="1"/>
</dbReference>
<dbReference type="EMBL" id="JASCZI010003189">
    <property type="protein sequence ID" value="MED6116694.1"/>
    <property type="molecule type" value="Genomic_DNA"/>
</dbReference>
<keyword evidence="9" id="KW-0472">Membrane</keyword>
<gene>
    <name evidence="11" type="ORF">PIB30_102613</name>
</gene>